<gene>
    <name evidence="1" type="ORF">MNY70_08115</name>
</gene>
<organism evidence="1 2">
    <name type="scientific">Moellerella wisconsensis</name>
    <dbReference type="NCBI Taxonomy" id="158849"/>
    <lineage>
        <taxon>Bacteria</taxon>
        <taxon>Pseudomonadati</taxon>
        <taxon>Pseudomonadota</taxon>
        <taxon>Gammaproteobacteria</taxon>
        <taxon>Enterobacterales</taxon>
        <taxon>Morganellaceae</taxon>
        <taxon>Moellerella</taxon>
    </lineage>
</organism>
<dbReference type="Proteomes" id="UP000829420">
    <property type="component" value="Chromosome"/>
</dbReference>
<dbReference type="EMBL" id="CP093255">
    <property type="protein sequence ID" value="UNH37514.1"/>
    <property type="molecule type" value="Genomic_DNA"/>
</dbReference>
<sequence length="59" mass="6706">MKSGLHFIDGLATWLAIKNDYLDPRYDLFDCKNDPAAQSYLDSLRPKFKSDNTAINIAL</sequence>
<protein>
    <submittedName>
        <fullName evidence="1">Uncharacterized protein</fullName>
    </submittedName>
</protein>
<accession>A0ACD3Y4Z1</accession>
<reference evidence="1" key="1">
    <citation type="submission" date="2022-03" db="EMBL/GenBank/DDBJ databases">
        <title>ESBL-producing Moellerella wisconsensis and Escherichia marmotae isolated from wild game meat.</title>
        <authorList>
            <person name="Biggel M."/>
        </authorList>
    </citation>
    <scope>NUCLEOTIDE SEQUENCE</scope>
    <source>
        <strain evidence="1">W1</strain>
    </source>
</reference>
<keyword evidence="2" id="KW-1185">Reference proteome</keyword>
<evidence type="ECO:0000313" key="1">
    <source>
        <dbReference type="EMBL" id="UNH37514.1"/>
    </source>
</evidence>
<evidence type="ECO:0000313" key="2">
    <source>
        <dbReference type="Proteomes" id="UP000829420"/>
    </source>
</evidence>
<name>A0ACD3Y4Z1_9GAMM</name>
<proteinExistence type="predicted"/>